<evidence type="ECO:0000313" key="11">
    <source>
        <dbReference type="EMBL" id="EDO28048.1"/>
    </source>
</evidence>
<evidence type="ECO:0000256" key="10">
    <source>
        <dbReference type="SAM" id="MobiDB-lite"/>
    </source>
</evidence>
<gene>
    <name evidence="11" type="ORF">NEMVEDRAFT_v1g223407</name>
</gene>
<dbReference type="GO" id="GO:0004674">
    <property type="term" value="F:protein serine/threonine kinase activity"/>
    <property type="evidence" value="ECO:0007669"/>
    <property type="project" value="UniProtKB-KW"/>
</dbReference>
<evidence type="ECO:0000256" key="3">
    <source>
        <dbReference type="ARBA" id="ARBA00022679"/>
    </source>
</evidence>
<evidence type="ECO:0000256" key="9">
    <source>
        <dbReference type="PROSITE-ProRule" id="PRU10141"/>
    </source>
</evidence>
<feature type="binding site" evidence="9">
    <location>
        <position position="33"/>
    </location>
    <ligand>
        <name>ATP</name>
        <dbReference type="ChEBI" id="CHEBI:30616"/>
    </ligand>
</feature>
<dbReference type="Gene3D" id="3.30.200.20">
    <property type="entry name" value="Phosphorylase Kinase, domain 1"/>
    <property type="match status" value="1"/>
</dbReference>
<keyword evidence="6 9" id="KW-0067">ATP-binding</keyword>
<evidence type="ECO:0000313" key="12">
    <source>
        <dbReference type="Proteomes" id="UP000001593"/>
    </source>
</evidence>
<comment type="catalytic activity">
    <reaction evidence="8">
        <text>L-seryl-[protein] + ATP = O-phospho-L-seryl-[protein] + ADP + H(+)</text>
        <dbReference type="Rhea" id="RHEA:17989"/>
        <dbReference type="Rhea" id="RHEA-COMP:9863"/>
        <dbReference type="Rhea" id="RHEA-COMP:11604"/>
        <dbReference type="ChEBI" id="CHEBI:15378"/>
        <dbReference type="ChEBI" id="CHEBI:29999"/>
        <dbReference type="ChEBI" id="CHEBI:30616"/>
        <dbReference type="ChEBI" id="CHEBI:83421"/>
        <dbReference type="ChEBI" id="CHEBI:456216"/>
        <dbReference type="EC" id="2.7.11.1"/>
    </reaction>
</comment>
<dbReference type="EMBL" id="DS472126">
    <property type="protein sequence ID" value="EDO28048.1"/>
    <property type="molecule type" value="Genomic_DNA"/>
</dbReference>
<keyword evidence="12" id="KW-1185">Reference proteome</keyword>
<name>A7T7K3_NEMVE</name>
<dbReference type="InParanoid" id="A7T7K3"/>
<dbReference type="HOGENOM" id="CLU_1604664_0_0_1"/>
<keyword evidence="3" id="KW-0808">Transferase</keyword>
<keyword evidence="2" id="KW-0723">Serine/threonine-protein kinase</keyword>
<evidence type="ECO:0000256" key="5">
    <source>
        <dbReference type="ARBA" id="ARBA00022777"/>
    </source>
</evidence>
<dbReference type="PANTHER" id="PTHR44899">
    <property type="entry name" value="CAMK FAMILY PROTEIN KINASE"/>
    <property type="match status" value="1"/>
</dbReference>
<dbReference type="InterPro" id="IPR051131">
    <property type="entry name" value="NEK_Ser/Thr_kinase_NIMA"/>
</dbReference>
<feature type="compositionally biased region" description="Pro residues" evidence="10">
    <location>
        <begin position="106"/>
        <end position="116"/>
    </location>
</feature>
<protein>
    <recommendedName>
        <fullName evidence="1">non-specific serine/threonine protein kinase</fullName>
        <ecNumber evidence="1">2.7.11.1</ecNumber>
    </recommendedName>
</protein>
<dbReference type="SUPFAM" id="SSF56112">
    <property type="entry name" value="Protein kinase-like (PK-like)"/>
    <property type="match status" value="1"/>
</dbReference>
<feature type="region of interest" description="Disordered" evidence="10">
    <location>
        <begin position="93"/>
        <end position="154"/>
    </location>
</feature>
<evidence type="ECO:0000256" key="1">
    <source>
        <dbReference type="ARBA" id="ARBA00012513"/>
    </source>
</evidence>
<evidence type="ECO:0000256" key="2">
    <source>
        <dbReference type="ARBA" id="ARBA00022527"/>
    </source>
</evidence>
<dbReference type="EC" id="2.7.11.1" evidence="1"/>
<dbReference type="PROSITE" id="PS00107">
    <property type="entry name" value="PROTEIN_KINASE_ATP"/>
    <property type="match status" value="1"/>
</dbReference>
<dbReference type="GO" id="GO:0005524">
    <property type="term" value="F:ATP binding"/>
    <property type="evidence" value="ECO:0007669"/>
    <property type="project" value="UniProtKB-UniRule"/>
</dbReference>
<sequence>MERYVRVKKIGEGSFGKALLVKKRNDGKHYVIKEINICRMKPREREESRKEVRLGDRPSVNTVLKKNFIQKRIEKFLSKEVIEDEFSHTVLHRKPFGMPPQRAVPHPRPAPKPSAPPQRYSDPKAKYGVSVAKKKPTKKPGSGGEAAAKKAVKPAEPVCKTCLALA</sequence>
<comment type="catalytic activity">
    <reaction evidence="7">
        <text>L-threonyl-[protein] + ATP = O-phospho-L-threonyl-[protein] + ADP + H(+)</text>
        <dbReference type="Rhea" id="RHEA:46608"/>
        <dbReference type="Rhea" id="RHEA-COMP:11060"/>
        <dbReference type="Rhea" id="RHEA-COMP:11605"/>
        <dbReference type="ChEBI" id="CHEBI:15378"/>
        <dbReference type="ChEBI" id="CHEBI:30013"/>
        <dbReference type="ChEBI" id="CHEBI:30616"/>
        <dbReference type="ChEBI" id="CHEBI:61977"/>
        <dbReference type="ChEBI" id="CHEBI:456216"/>
        <dbReference type="EC" id="2.7.11.1"/>
    </reaction>
</comment>
<evidence type="ECO:0000256" key="6">
    <source>
        <dbReference type="ARBA" id="ARBA00022840"/>
    </source>
</evidence>
<dbReference type="Proteomes" id="UP000001593">
    <property type="component" value="Unassembled WGS sequence"/>
</dbReference>
<reference evidence="11 12" key="1">
    <citation type="journal article" date="2007" name="Science">
        <title>Sea anemone genome reveals ancestral eumetazoan gene repertoire and genomic organization.</title>
        <authorList>
            <person name="Putnam N.H."/>
            <person name="Srivastava M."/>
            <person name="Hellsten U."/>
            <person name="Dirks B."/>
            <person name="Chapman J."/>
            <person name="Salamov A."/>
            <person name="Terry A."/>
            <person name="Shapiro H."/>
            <person name="Lindquist E."/>
            <person name="Kapitonov V.V."/>
            <person name="Jurka J."/>
            <person name="Genikhovich G."/>
            <person name="Grigoriev I.V."/>
            <person name="Lucas S.M."/>
            <person name="Steele R.E."/>
            <person name="Finnerty J.R."/>
            <person name="Technau U."/>
            <person name="Martindale M.Q."/>
            <person name="Rokhsar D.S."/>
        </authorList>
    </citation>
    <scope>NUCLEOTIDE SEQUENCE [LARGE SCALE GENOMIC DNA]</scope>
    <source>
        <strain evidence="12">CH2 X CH6</strain>
    </source>
</reference>
<evidence type="ECO:0000256" key="8">
    <source>
        <dbReference type="ARBA" id="ARBA00048679"/>
    </source>
</evidence>
<evidence type="ECO:0000256" key="7">
    <source>
        <dbReference type="ARBA" id="ARBA00047899"/>
    </source>
</evidence>
<accession>A7T7K3</accession>
<organism evidence="11 12">
    <name type="scientific">Nematostella vectensis</name>
    <name type="common">Starlet sea anemone</name>
    <dbReference type="NCBI Taxonomy" id="45351"/>
    <lineage>
        <taxon>Eukaryota</taxon>
        <taxon>Metazoa</taxon>
        <taxon>Cnidaria</taxon>
        <taxon>Anthozoa</taxon>
        <taxon>Hexacorallia</taxon>
        <taxon>Actiniaria</taxon>
        <taxon>Edwardsiidae</taxon>
        <taxon>Nematostella</taxon>
    </lineage>
</organism>
<dbReference type="GO" id="GO:0004672">
    <property type="term" value="F:protein kinase activity"/>
    <property type="evidence" value="ECO:0000318"/>
    <property type="project" value="GO_Central"/>
</dbReference>
<dbReference type="InterPro" id="IPR017441">
    <property type="entry name" value="Protein_kinase_ATP_BS"/>
</dbReference>
<proteinExistence type="predicted"/>
<dbReference type="AlphaFoldDB" id="A7T7K3"/>
<keyword evidence="5" id="KW-0418">Kinase</keyword>
<dbReference type="PANTHER" id="PTHR44899:SF3">
    <property type="entry name" value="SERINE_THREONINE-PROTEIN KINASE NEK1"/>
    <property type="match status" value="1"/>
</dbReference>
<dbReference type="InterPro" id="IPR011009">
    <property type="entry name" value="Kinase-like_dom_sf"/>
</dbReference>
<evidence type="ECO:0000256" key="4">
    <source>
        <dbReference type="ARBA" id="ARBA00022741"/>
    </source>
</evidence>
<keyword evidence="4 9" id="KW-0547">Nucleotide-binding</keyword>